<evidence type="ECO:0000313" key="1">
    <source>
        <dbReference type="EMBL" id="MFC6439086.1"/>
    </source>
</evidence>
<evidence type="ECO:0000313" key="2">
    <source>
        <dbReference type="Proteomes" id="UP001596364"/>
    </source>
</evidence>
<protein>
    <submittedName>
        <fullName evidence="1">DUF6445 family protein</fullName>
    </submittedName>
</protein>
<dbReference type="RefSeq" id="WP_131259186.1">
    <property type="nucleotide sequence ID" value="NZ_JBHSUS010000001.1"/>
</dbReference>
<keyword evidence="2" id="KW-1185">Reference proteome</keyword>
<dbReference type="Proteomes" id="UP001596364">
    <property type="component" value="Unassembled WGS sequence"/>
</dbReference>
<accession>A0ABW1XH36</accession>
<dbReference type="InterPro" id="IPR045617">
    <property type="entry name" value="DUF6445"/>
</dbReference>
<comment type="caution">
    <text evidence="1">The sequence shown here is derived from an EMBL/GenBank/DDBJ whole genome shotgun (WGS) entry which is preliminary data.</text>
</comment>
<organism evidence="1 2">
    <name type="scientific">Pseudobowmanella zhangzhouensis</name>
    <dbReference type="NCBI Taxonomy" id="1537679"/>
    <lineage>
        <taxon>Bacteria</taxon>
        <taxon>Pseudomonadati</taxon>
        <taxon>Pseudomonadota</taxon>
        <taxon>Gammaproteobacteria</taxon>
        <taxon>Alteromonadales</taxon>
        <taxon>Alteromonadaceae</taxon>
    </lineage>
</organism>
<dbReference type="Pfam" id="PF20043">
    <property type="entry name" value="DUF6445"/>
    <property type="match status" value="1"/>
</dbReference>
<dbReference type="EMBL" id="JBHSUS010000001">
    <property type="protein sequence ID" value="MFC6439086.1"/>
    <property type="molecule type" value="Genomic_DNA"/>
</dbReference>
<proteinExistence type="predicted"/>
<sequence>MNKLLINPHSKPYIIWLGNKEVPLFVIDDIFATPLEVRHLAFSNSFPSSVAYYPGRHQPLSQEDPSIKAFCHFIATVLTRATGKQIKTEAISTDFSILTTPEEKLLDNQGQPHIDGTPMLGVIYLNEQDLGGTVFFRNRETNSMTVVTEAQKAHYQNLSAQRKLDTPLGYVTDTNTQWEKVDTIEGKLNRLVIWPGNVFHSIDVKVNPASGQLDEKRLTQRVIINAIG</sequence>
<gene>
    <name evidence="1" type="ORF">ACFP85_02820</name>
</gene>
<reference evidence="2" key="1">
    <citation type="journal article" date="2019" name="Int. J. Syst. Evol. Microbiol.">
        <title>The Global Catalogue of Microorganisms (GCM) 10K type strain sequencing project: providing services to taxonomists for standard genome sequencing and annotation.</title>
        <authorList>
            <consortium name="The Broad Institute Genomics Platform"/>
            <consortium name="The Broad Institute Genome Sequencing Center for Infectious Disease"/>
            <person name="Wu L."/>
            <person name="Ma J."/>
        </authorList>
    </citation>
    <scope>NUCLEOTIDE SEQUENCE [LARGE SCALE GENOMIC DNA]</scope>
    <source>
        <strain evidence="2">CGMCC 1.16031</strain>
    </source>
</reference>
<name>A0ABW1XH36_9ALTE</name>